<accession>A0A2U1TB70</accession>
<dbReference type="NCBIfam" id="TIGR03061">
    <property type="entry name" value="pip_yhgE_Nterm"/>
    <property type="match status" value="1"/>
</dbReference>
<dbReference type="InterPro" id="IPR051328">
    <property type="entry name" value="T7SS_ABC-Transporter"/>
</dbReference>
<dbReference type="SUPFAM" id="SSF101967">
    <property type="entry name" value="Adhesin YadA, collagen-binding domain"/>
    <property type="match status" value="1"/>
</dbReference>
<name>A0A2U1TB70_9MICO</name>
<dbReference type="NCBIfam" id="TIGR03057">
    <property type="entry name" value="xxxLxxG_by_4"/>
    <property type="match status" value="5"/>
</dbReference>
<evidence type="ECO:0000256" key="3">
    <source>
        <dbReference type="ARBA" id="ARBA00022989"/>
    </source>
</evidence>
<feature type="transmembrane region" description="Helical" evidence="5">
    <location>
        <begin position="462"/>
        <end position="481"/>
    </location>
</feature>
<sequence>MSTPLARFTASRATGRITWRSVLGILLVPLVVAGVLVWAFWNPQERLDTVTAAIVNLDEPVELDGQTVPLGRQLAAGLVGGGSSDSSASAAGADLEDTNYDWVLTDEKDAEDGLNSGRFTAVVTIPENFSAAATSFSGEAAEAEKATIDVETSDKSRLVDDAISSIITTTAASVVGNELTTSYLENIYIGFNTLGDQLGTAADGARELATGATSLADGAAQLAAGTTEFSGGVSSLSTGINEYTDGVSQLSSGLATLRQQTSALPGATSQLATGASGVADGIDALVAGMGQQGQALQQLSTQCTSVVLPVPQTAQFCEALAALAAGSTDPAAAAQTAQLQTGARQVADGATQLSSNMPALVSGIDTIASGASELAAGGTTLNAGALELATGAADLATGATGVSDGTAGLAGGVDSLASGLGEATEAIPSYTESERETLADVVATPIVAEGESGGISFGASGVPFFAALALWLGAFASFLVLRAVPQRVLGSTRPSALLAFKAWLPGAIVGAVQGLLVAAILQPLMELDAAGWFGFAALAALAGIAFASTNQALNAVLGGAGRFVSMIVALVLIATSIIATAPAALDSAVGFMPLQPALNAFQSIVTGGGGLPAAITGLVLWTLAAFAATTLAVVKSRSVTARQLVPRLA</sequence>
<comment type="caution">
    <text evidence="7">The sequence shown here is derived from an EMBL/GenBank/DDBJ whole genome shotgun (WGS) entry which is preliminary data.</text>
</comment>
<feature type="transmembrane region" description="Helical" evidence="5">
    <location>
        <begin position="502"/>
        <end position="524"/>
    </location>
</feature>
<evidence type="ECO:0000256" key="1">
    <source>
        <dbReference type="ARBA" id="ARBA00004141"/>
    </source>
</evidence>
<keyword evidence="2 5" id="KW-0812">Transmembrane</keyword>
<protein>
    <recommendedName>
        <fullName evidence="6">ABC-2 type transporter transmembrane domain-containing protein</fullName>
    </recommendedName>
</protein>
<keyword evidence="8" id="KW-1185">Reference proteome</keyword>
<feature type="transmembrane region" description="Helical" evidence="5">
    <location>
        <begin position="21"/>
        <end position="41"/>
    </location>
</feature>
<evidence type="ECO:0000256" key="5">
    <source>
        <dbReference type="SAM" id="Phobius"/>
    </source>
</evidence>
<feature type="transmembrane region" description="Helical" evidence="5">
    <location>
        <begin position="530"/>
        <end position="548"/>
    </location>
</feature>
<dbReference type="Pfam" id="PF12698">
    <property type="entry name" value="ABC2_membrane_3"/>
    <property type="match status" value="1"/>
</dbReference>
<evidence type="ECO:0000313" key="8">
    <source>
        <dbReference type="Proteomes" id="UP000244962"/>
    </source>
</evidence>
<dbReference type="PANTHER" id="PTHR43077">
    <property type="entry name" value="TRANSPORT PERMEASE YVFS-RELATED"/>
    <property type="match status" value="1"/>
</dbReference>
<dbReference type="EMBL" id="QEFB01000013">
    <property type="protein sequence ID" value="PWC06145.1"/>
    <property type="molecule type" value="Genomic_DNA"/>
</dbReference>
<reference evidence="8" key="1">
    <citation type="submission" date="2018-04" db="EMBL/GenBank/DDBJ databases">
        <authorList>
            <person name="Liu S."/>
            <person name="Wang Z."/>
            <person name="Li J."/>
        </authorList>
    </citation>
    <scope>NUCLEOTIDE SEQUENCE [LARGE SCALE GENOMIC DNA]</scope>
    <source>
        <strain evidence="8">622</strain>
    </source>
</reference>
<feature type="transmembrane region" description="Helical" evidence="5">
    <location>
        <begin position="611"/>
        <end position="634"/>
    </location>
</feature>
<dbReference type="InterPro" id="IPR017500">
    <property type="entry name" value="Phage_infect_YhgE_N"/>
</dbReference>
<comment type="subcellular location">
    <subcellularLocation>
        <location evidence="1">Membrane</location>
        <topology evidence="1">Multi-pass membrane protein</topology>
    </subcellularLocation>
</comment>
<keyword evidence="3 5" id="KW-1133">Transmembrane helix</keyword>
<proteinExistence type="predicted"/>
<evidence type="ECO:0000259" key="6">
    <source>
        <dbReference type="Pfam" id="PF12698"/>
    </source>
</evidence>
<feature type="transmembrane region" description="Helical" evidence="5">
    <location>
        <begin position="560"/>
        <end position="585"/>
    </location>
</feature>
<dbReference type="RefSeq" id="WP_108963206.1">
    <property type="nucleotide sequence ID" value="NZ_QEFB01000013.1"/>
</dbReference>
<dbReference type="GO" id="GO:0016020">
    <property type="term" value="C:membrane"/>
    <property type="evidence" value="ECO:0007669"/>
    <property type="project" value="UniProtKB-SubCell"/>
</dbReference>
<dbReference type="InterPro" id="IPR011049">
    <property type="entry name" value="Serralysin-like_metalloprot_C"/>
</dbReference>
<dbReference type="Proteomes" id="UP000244962">
    <property type="component" value="Unassembled WGS sequence"/>
</dbReference>
<dbReference type="GO" id="GO:0140359">
    <property type="term" value="F:ABC-type transporter activity"/>
    <property type="evidence" value="ECO:0007669"/>
    <property type="project" value="InterPro"/>
</dbReference>
<gene>
    <name evidence="7" type="ORF">DF223_10985</name>
</gene>
<dbReference type="AlphaFoldDB" id="A0A2U1TB70"/>
<dbReference type="PANTHER" id="PTHR43077:SF5">
    <property type="entry name" value="PHAGE INFECTION PROTEIN"/>
    <property type="match status" value="1"/>
</dbReference>
<organism evidence="7 8">
    <name type="scientific">Mycetocola zhujimingii</name>
    <dbReference type="NCBI Taxonomy" id="2079792"/>
    <lineage>
        <taxon>Bacteria</taxon>
        <taxon>Bacillati</taxon>
        <taxon>Actinomycetota</taxon>
        <taxon>Actinomycetes</taxon>
        <taxon>Micrococcales</taxon>
        <taxon>Microbacteriaceae</taxon>
        <taxon>Mycetocola</taxon>
    </lineage>
</organism>
<dbReference type="InterPro" id="IPR023908">
    <property type="entry name" value="xxxLxxG_rpt"/>
</dbReference>
<evidence type="ECO:0000256" key="4">
    <source>
        <dbReference type="ARBA" id="ARBA00023136"/>
    </source>
</evidence>
<dbReference type="Gene3D" id="3.40.1710.10">
    <property type="entry name" value="abc type-2 transporter like domain"/>
    <property type="match status" value="1"/>
</dbReference>
<evidence type="ECO:0000313" key="7">
    <source>
        <dbReference type="EMBL" id="PWC06145.1"/>
    </source>
</evidence>
<feature type="domain" description="ABC-2 type transporter transmembrane" evidence="6">
    <location>
        <begin position="21"/>
        <end position="193"/>
    </location>
</feature>
<evidence type="ECO:0000256" key="2">
    <source>
        <dbReference type="ARBA" id="ARBA00022692"/>
    </source>
</evidence>
<keyword evidence="4 5" id="KW-0472">Membrane</keyword>
<dbReference type="InterPro" id="IPR013525">
    <property type="entry name" value="ABC2_TM"/>
</dbReference>